<dbReference type="Gene3D" id="3.40.50.2300">
    <property type="match status" value="1"/>
</dbReference>
<dbReference type="SUPFAM" id="SSF52172">
    <property type="entry name" value="CheY-like"/>
    <property type="match status" value="1"/>
</dbReference>
<evidence type="ECO:0000313" key="2">
    <source>
        <dbReference type="Proteomes" id="UP001221838"/>
    </source>
</evidence>
<name>A0ABT5DET4_9BACT</name>
<accession>A0ABT5DET4</accession>
<evidence type="ECO:0000313" key="1">
    <source>
        <dbReference type="EMBL" id="MDC0710837.1"/>
    </source>
</evidence>
<comment type="caution">
    <text evidence="1">The sequence shown here is derived from an EMBL/GenBank/DDBJ whole genome shotgun (WGS) entry which is preliminary data.</text>
</comment>
<dbReference type="Proteomes" id="UP001221838">
    <property type="component" value="Unassembled WGS sequence"/>
</dbReference>
<protein>
    <recommendedName>
        <fullName evidence="3">Response regulator receiver domain-containing protein</fullName>
    </recommendedName>
</protein>
<proteinExistence type="predicted"/>
<dbReference type="EMBL" id="JAQNDM010000002">
    <property type="protein sequence ID" value="MDC0710837.1"/>
    <property type="molecule type" value="Genomic_DNA"/>
</dbReference>
<gene>
    <name evidence="1" type="ORF">POL68_20345</name>
</gene>
<reference evidence="1 2" key="1">
    <citation type="submission" date="2022-11" db="EMBL/GenBank/DDBJ databases">
        <title>Minimal conservation of predation-associated metabolite biosynthetic gene clusters underscores biosynthetic potential of Myxococcota including descriptions for ten novel species: Archangium lansinium sp. nov., Myxococcus landrumus sp. nov., Nannocystis bai.</title>
        <authorList>
            <person name="Ahearne A."/>
            <person name="Stevens C."/>
            <person name="Dowd S."/>
        </authorList>
    </citation>
    <scope>NUCLEOTIDE SEQUENCE [LARGE SCALE GENOMIC DNA]</scope>
    <source>
        <strain evidence="1 2">NCWAL01</strain>
    </source>
</reference>
<evidence type="ECO:0008006" key="3">
    <source>
        <dbReference type="Google" id="ProtNLM"/>
    </source>
</evidence>
<dbReference type="RefSeq" id="WP_272140648.1">
    <property type="nucleotide sequence ID" value="NZ_JAQNDM010000002.1"/>
</dbReference>
<dbReference type="InterPro" id="IPR011006">
    <property type="entry name" value="CheY-like_superfamily"/>
</dbReference>
<sequence length="163" mass="18600">MEKKRILVIDDAEAIHKDFYRILCPEQRESKQELALLEEALFGPEPSTKEAVRPTFELDSAFQGQEGLAKVQAAVSAGRPYALTFLDYRMPPGWNGLETLRHLRKVAPLLPVVLCSAYYDYSWEDIVREFGTEHLVELRKPFNNQVLQQITLSLIEPQDVSAP</sequence>
<keyword evidence="2" id="KW-1185">Reference proteome</keyword>
<organism evidence="1 2">
    <name type="scientific">Stigmatella ashevillensis</name>
    <dbReference type="NCBI Taxonomy" id="2995309"/>
    <lineage>
        <taxon>Bacteria</taxon>
        <taxon>Pseudomonadati</taxon>
        <taxon>Myxococcota</taxon>
        <taxon>Myxococcia</taxon>
        <taxon>Myxococcales</taxon>
        <taxon>Cystobacterineae</taxon>
        <taxon>Archangiaceae</taxon>
        <taxon>Stigmatella</taxon>
    </lineage>
</organism>